<dbReference type="InterPro" id="IPR027417">
    <property type="entry name" value="P-loop_NTPase"/>
</dbReference>
<dbReference type="PROSITE" id="PS50929">
    <property type="entry name" value="ABC_TM1F"/>
    <property type="match status" value="1"/>
</dbReference>
<accession>A0ABV7J8F4</accession>
<comment type="caution">
    <text evidence="10">The sequence shown here is derived from an EMBL/GenBank/DDBJ whole genome shotgun (WGS) entry which is preliminary data.</text>
</comment>
<evidence type="ECO:0000256" key="7">
    <source>
        <dbReference type="SAM" id="Phobius"/>
    </source>
</evidence>
<dbReference type="Pfam" id="PF00664">
    <property type="entry name" value="ABC_membrane"/>
    <property type="match status" value="1"/>
</dbReference>
<reference evidence="11" key="1">
    <citation type="journal article" date="2019" name="Int. J. Syst. Evol. Microbiol.">
        <title>The Global Catalogue of Microorganisms (GCM) 10K type strain sequencing project: providing services to taxonomists for standard genome sequencing and annotation.</title>
        <authorList>
            <consortium name="The Broad Institute Genomics Platform"/>
            <consortium name="The Broad Institute Genome Sequencing Center for Infectious Disease"/>
            <person name="Wu L."/>
            <person name="Ma J."/>
        </authorList>
    </citation>
    <scope>NUCLEOTIDE SEQUENCE [LARGE SCALE GENOMIC DNA]</scope>
    <source>
        <strain evidence="11">KCTC 52039</strain>
    </source>
</reference>
<organism evidence="10 11">
    <name type="scientific">Cypionkella sinensis</name>
    <dbReference type="NCBI Taxonomy" id="1756043"/>
    <lineage>
        <taxon>Bacteria</taxon>
        <taxon>Pseudomonadati</taxon>
        <taxon>Pseudomonadota</taxon>
        <taxon>Alphaproteobacteria</taxon>
        <taxon>Rhodobacterales</taxon>
        <taxon>Paracoccaceae</taxon>
        <taxon>Cypionkella</taxon>
    </lineage>
</organism>
<evidence type="ECO:0000256" key="3">
    <source>
        <dbReference type="ARBA" id="ARBA00022741"/>
    </source>
</evidence>
<dbReference type="PROSITE" id="PS00211">
    <property type="entry name" value="ABC_TRANSPORTER_1"/>
    <property type="match status" value="1"/>
</dbReference>
<dbReference type="InterPro" id="IPR036640">
    <property type="entry name" value="ABC1_TM_sf"/>
</dbReference>
<feature type="domain" description="ABC transmembrane type-1" evidence="9">
    <location>
        <begin position="26"/>
        <end position="309"/>
    </location>
</feature>
<keyword evidence="5 7" id="KW-1133">Transmembrane helix</keyword>
<dbReference type="NCBIfam" id="TIGR02857">
    <property type="entry name" value="CydD"/>
    <property type="match status" value="1"/>
</dbReference>
<evidence type="ECO:0000256" key="2">
    <source>
        <dbReference type="ARBA" id="ARBA00022692"/>
    </source>
</evidence>
<evidence type="ECO:0000256" key="1">
    <source>
        <dbReference type="ARBA" id="ARBA00004651"/>
    </source>
</evidence>
<feature type="transmembrane region" description="Helical" evidence="7">
    <location>
        <begin position="136"/>
        <end position="153"/>
    </location>
</feature>
<feature type="domain" description="ABC transporter" evidence="8">
    <location>
        <begin position="340"/>
        <end position="550"/>
    </location>
</feature>
<dbReference type="SMART" id="SM00382">
    <property type="entry name" value="AAA"/>
    <property type="match status" value="1"/>
</dbReference>
<dbReference type="PANTHER" id="PTHR24221:SF654">
    <property type="entry name" value="ATP-BINDING CASSETTE SUB-FAMILY B MEMBER 6"/>
    <property type="match status" value="1"/>
</dbReference>
<name>A0ABV7J8F4_9RHOB</name>
<dbReference type="Gene3D" id="1.20.1560.10">
    <property type="entry name" value="ABC transporter type 1, transmembrane domain"/>
    <property type="match status" value="1"/>
</dbReference>
<keyword evidence="4" id="KW-0067">ATP-binding</keyword>
<evidence type="ECO:0000313" key="11">
    <source>
        <dbReference type="Proteomes" id="UP001595547"/>
    </source>
</evidence>
<dbReference type="CDD" id="cd18584">
    <property type="entry name" value="ABC_6TM_AarD_CydD"/>
    <property type="match status" value="1"/>
</dbReference>
<dbReference type="InterPro" id="IPR014216">
    <property type="entry name" value="ABC_transptr_CydD"/>
</dbReference>
<evidence type="ECO:0000313" key="10">
    <source>
        <dbReference type="EMBL" id="MFC3182398.1"/>
    </source>
</evidence>
<protein>
    <submittedName>
        <fullName evidence="10">Thiol reductant ABC exporter subunit CydD</fullName>
    </submittedName>
</protein>
<feature type="transmembrane region" description="Helical" evidence="7">
    <location>
        <begin position="159"/>
        <end position="180"/>
    </location>
</feature>
<comment type="subcellular location">
    <subcellularLocation>
        <location evidence="1">Cell membrane</location>
        <topology evidence="1">Multi-pass membrane protein</topology>
    </subcellularLocation>
</comment>
<feature type="transmembrane region" description="Helical" evidence="7">
    <location>
        <begin position="28"/>
        <end position="53"/>
    </location>
</feature>
<keyword evidence="6 7" id="KW-0472">Membrane</keyword>
<sequence length="550" mass="56409">MGQQDQQTSAAVLAGLIAPARGRLRVSAVFAGAAALIWPMQAALVAAALAGLLTDAPPLWAYAVCFGLLGLLRAVLTYFSEAAASRAGLAVVGALRADLAAREAARSTGPAAGGVAALAGEKLEMLLPYVSRYAPARARVMLVPGLILVLAFWQSWAVGVVLLISGPLIPVFMALIGWAAQAASQRQMQEIGTLNDLLIERLHALLDIRLLGAGAAVGAGFAEAAERLRAQTMAVLRVAFLSSAVLELFAALGVAMVAVYVGFSLLGVLEFGSYGTPLTPAAGIFLLLLAPEFYQPLRDLSAAWHDRAAALAVADEWAEWQARSDEAPLLGQGAQAARLPGPADIAMTGGQVRLGARVLQLPDFTLKAGETLALLGPSGSGKTTVLRALAGMQHLAAGQITVAGQPLSDATADGWRARLGWMPQQPQFLNGSLRHNISLGQGDPGAALAAVAMLDVVQALPQGAATRLGEGGGGLSGGEARRLTLARALHARPDVLLADEPTADLDAATAAIVTAALLALAESGCSLIIATHDAGLAAKMDRVIRLEAAA</sequence>
<dbReference type="Proteomes" id="UP001595547">
    <property type="component" value="Unassembled WGS sequence"/>
</dbReference>
<feature type="transmembrane region" description="Helical" evidence="7">
    <location>
        <begin position="238"/>
        <end position="265"/>
    </location>
</feature>
<gene>
    <name evidence="10" type="primary">cydD</name>
    <name evidence="10" type="ORF">ACFOGH_15460</name>
</gene>
<dbReference type="InterPro" id="IPR039421">
    <property type="entry name" value="Type_1_exporter"/>
</dbReference>
<keyword evidence="11" id="KW-1185">Reference proteome</keyword>
<dbReference type="PANTHER" id="PTHR24221">
    <property type="entry name" value="ATP-BINDING CASSETTE SUB-FAMILY B"/>
    <property type="match status" value="1"/>
</dbReference>
<dbReference type="SUPFAM" id="SSF90123">
    <property type="entry name" value="ABC transporter transmembrane region"/>
    <property type="match status" value="1"/>
</dbReference>
<dbReference type="EMBL" id="JBHRTO010000002">
    <property type="protein sequence ID" value="MFC3182398.1"/>
    <property type="molecule type" value="Genomic_DNA"/>
</dbReference>
<keyword evidence="3" id="KW-0547">Nucleotide-binding</keyword>
<dbReference type="InterPro" id="IPR003439">
    <property type="entry name" value="ABC_transporter-like_ATP-bd"/>
</dbReference>
<keyword evidence="2 7" id="KW-0812">Transmembrane</keyword>
<dbReference type="Pfam" id="PF00005">
    <property type="entry name" value="ABC_tran"/>
    <property type="match status" value="1"/>
</dbReference>
<evidence type="ECO:0000256" key="6">
    <source>
        <dbReference type="ARBA" id="ARBA00023136"/>
    </source>
</evidence>
<dbReference type="PROSITE" id="PS50893">
    <property type="entry name" value="ABC_TRANSPORTER_2"/>
    <property type="match status" value="1"/>
</dbReference>
<evidence type="ECO:0000259" key="8">
    <source>
        <dbReference type="PROSITE" id="PS50893"/>
    </source>
</evidence>
<dbReference type="SUPFAM" id="SSF52540">
    <property type="entry name" value="P-loop containing nucleoside triphosphate hydrolases"/>
    <property type="match status" value="1"/>
</dbReference>
<dbReference type="InterPro" id="IPR017871">
    <property type="entry name" value="ABC_transporter-like_CS"/>
</dbReference>
<evidence type="ECO:0000256" key="5">
    <source>
        <dbReference type="ARBA" id="ARBA00022989"/>
    </source>
</evidence>
<dbReference type="RefSeq" id="WP_380074066.1">
    <property type="nucleotide sequence ID" value="NZ_JBHRTO010000002.1"/>
</dbReference>
<dbReference type="Gene3D" id="3.40.50.300">
    <property type="entry name" value="P-loop containing nucleotide triphosphate hydrolases"/>
    <property type="match status" value="1"/>
</dbReference>
<feature type="transmembrane region" description="Helical" evidence="7">
    <location>
        <begin position="59"/>
        <end position="79"/>
    </location>
</feature>
<proteinExistence type="predicted"/>
<evidence type="ECO:0000259" key="9">
    <source>
        <dbReference type="PROSITE" id="PS50929"/>
    </source>
</evidence>
<dbReference type="InterPro" id="IPR003593">
    <property type="entry name" value="AAA+_ATPase"/>
</dbReference>
<evidence type="ECO:0000256" key="4">
    <source>
        <dbReference type="ARBA" id="ARBA00022840"/>
    </source>
</evidence>
<dbReference type="InterPro" id="IPR011527">
    <property type="entry name" value="ABC1_TM_dom"/>
</dbReference>